<keyword evidence="4" id="KW-1185">Reference proteome</keyword>
<evidence type="ECO:0000256" key="2">
    <source>
        <dbReference type="ARBA" id="ARBA00023270"/>
    </source>
</evidence>
<dbReference type="GO" id="GO:0005737">
    <property type="term" value="C:cytoplasm"/>
    <property type="evidence" value="ECO:0007669"/>
    <property type="project" value="InterPro"/>
</dbReference>
<accession>A0A7G9G9S4</accession>
<evidence type="ECO:0000313" key="3">
    <source>
        <dbReference type="EMBL" id="QNM07556.1"/>
    </source>
</evidence>
<dbReference type="Proteomes" id="UP000515860">
    <property type="component" value="Chromosome"/>
</dbReference>
<dbReference type="InterPro" id="IPR011343">
    <property type="entry name" value="DeoC"/>
</dbReference>
<dbReference type="Gene3D" id="3.20.20.70">
    <property type="entry name" value="Aldolase class I"/>
    <property type="match status" value="1"/>
</dbReference>
<dbReference type="PANTHER" id="PTHR10889">
    <property type="entry name" value="DEOXYRIBOSE-PHOSPHATE ALDOLASE"/>
    <property type="match status" value="1"/>
</dbReference>
<dbReference type="GO" id="GO:0009264">
    <property type="term" value="P:deoxyribonucleotide catabolic process"/>
    <property type="evidence" value="ECO:0007669"/>
    <property type="project" value="InterPro"/>
</dbReference>
<dbReference type="RefSeq" id="WP_118644159.1">
    <property type="nucleotide sequence ID" value="NZ_CP060635.1"/>
</dbReference>
<organism evidence="3 4">
    <name type="scientific">Wansuia hejianensis</name>
    <dbReference type="NCBI Taxonomy" id="2763667"/>
    <lineage>
        <taxon>Bacteria</taxon>
        <taxon>Bacillati</taxon>
        <taxon>Bacillota</taxon>
        <taxon>Clostridia</taxon>
        <taxon>Lachnospirales</taxon>
        <taxon>Lachnospiraceae</taxon>
        <taxon>Wansuia</taxon>
    </lineage>
</organism>
<evidence type="ECO:0000256" key="1">
    <source>
        <dbReference type="ARBA" id="ARBA00022490"/>
    </source>
</evidence>
<dbReference type="SMART" id="SM01133">
    <property type="entry name" value="DeoC"/>
    <property type="match status" value="1"/>
</dbReference>
<dbReference type="InterPro" id="IPR013785">
    <property type="entry name" value="Aldolase_TIM"/>
</dbReference>
<keyword evidence="2" id="KW-0704">Schiff base</keyword>
<keyword evidence="1" id="KW-0963">Cytoplasm</keyword>
<dbReference type="PANTHER" id="PTHR10889:SF1">
    <property type="entry name" value="DEOXYRIBOSE-PHOSPHATE ALDOLASE"/>
    <property type="match status" value="1"/>
</dbReference>
<gene>
    <name evidence="3" type="ORF">H9Q79_11535</name>
</gene>
<protein>
    <submittedName>
        <fullName evidence="3">Uncharacterized protein</fullName>
    </submittedName>
</protein>
<dbReference type="GO" id="GO:0004139">
    <property type="term" value="F:deoxyribose-phosphate aldolase activity"/>
    <property type="evidence" value="ECO:0007669"/>
    <property type="project" value="InterPro"/>
</dbReference>
<dbReference type="GO" id="GO:0016052">
    <property type="term" value="P:carbohydrate catabolic process"/>
    <property type="evidence" value="ECO:0007669"/>
    <property type="project" value="TreeGrafter"/>
</dbReference>
<sequence length="248" mass="28008">MDFSKIKNTAIAKRVREEGAALVARCHFGVQGLTKTEEDVKKALYRLLDTGFKPVAFDTEPTFVKMIREITGGSIRLHAAVSYPLGRMTLKKKLQDLENLLNMGVEDTCVCLDWQAVFSHRYSDVEREAAAIMKEFDGKFYKNAFVIPATLLSDTEMIEVLKALDAAGVYSVKVNPGCKLGVSYEEVMLIKRHFPNRFDIHPSGNIRTLEQFEKYVELGCQVIHTASTLDIVESYMQRQLKLYGGLDE</sequence>
<dbReference type="InterPro" id="IPR002915">
    <property type="entry name" value="DeoC/FbaB/LacD_aldolase"/>
</dbReference>
<dbReference type="KEGG" id="whj:H9Q79_11535"/>
<reference evidence="3 4" key="1">
    <citation type="submission" date="2020-08" db="EMBL/GenBank/DDBJ databases">
        <authorList>
            <person name="Liu C."/>
            <person name="Sun Q."/>
        </authorList>
    </citation>
    <scope>NUCLEOTIDE SEQUENCE [LARGE SCALE GENOMIC DNA]</scope>
    <source>
        <strain evidence="3 4">NSJ-29</strain>
    </source>
</reference>
<evidence type="ECO:0000313" key="4">
    <source>
        <dbReference type="Proteomes" id="UP000515860"/>
    </source>
</evidence>
<dbReference type="AlphaFoldDB" id="A0A7G9G9S4"/>
<dbReference type="EMBL" id="CP060635">
    <property type="protein sequence ID" value="QNM07556.1"/>
    <property type="molecule type" value="Genomic_DNA"/>
</dbReference>
<name>A0A7G9G9S4_9FIRM</name>
<proteinExistence type="predicted"/>
<dbReference type="SUPFAM" id="SSF51569">
    <property type="entry name" value="Aldolase"/>
    <property type="match status" value="1"/>
</dbReference>